<dbReference type="Pfam" id="PF09335">
    <property type="entry name" value="VTT_dom"/>
    <property type="match status" value="1"/>
</dbReference>
<feature type="domain" description="VTT" evidence="2">
    <location>
        <begin position="30"/>
        <end position="135"/>
    </location>
</feature>
<evidence type="ECO:0000259" key="2">
    <source>
        <dbReference type="Pfam" id="PF09335"/>
    </source>
</evidence>
<keyword evidence="1" id="KW-0812">Transmembrane</keyword>
<accession>A0A2T6B636</accession>
<feature type="transmembrane region" description="Helical" evidence="1">
    <location>
        <begin position="126"/>
        <end position="144"/>
    </location>
</feature>
<keyword evidence="1" id="KW-1133">Transmembrane helix</keyword>
<evidence type="ECO:0000313" key="4">
    <source>
        <dbReference type="Proteomes" id="UP000244224"/>
    </source>
</evidence>
<dbReference type="InterPro" id="IPR051311">
    <property type="entry name" value="DedA_domain"/>
</dbReference>
<dbReference type="AlphaFoldDB" id="A0A2T6B636"/>
<reference evidence="3 4" key="1">
    <citation type="submission" date="2018-04" db="EMBL/GenBank/DDBJ databases">
        <title>Genomic Encyclopedia of Archaeal and Bacterial Type Strains, Phase II (KMG-II): from individual species to whole genera.</title>
        <authorList>
            <person name="Goeker M."/>
        </authorList>
    </citation>
    <scope>NUCLEOTIDE SEQUENCE [LARGE SCALE GENOMIC DNA]</scope>
    <source>
        <strain evidence="3 4">DSM 21823</strain>
    </source>
</reference>
<proteinExistence type="predicted"/>
<sequence>MFLALAGLMLAAFLAATPLPMQSEAVFVGLQLAGSAPVVPMILLAGLANTAGSAVTWAMGRGARTLEHRLRLPAEKLARAEVWYRRWGKLSLLISWAPLGDVICLLAGAFRVPLWQFLLIVGFAKTARYAVLAGLTAGVISWGWT</sequence>
<keyword evidence="4" id="KW-1185">Reference proteome</keyword>
<protein>
    <submittedName>
        <fullName evidence="3">Membrane protein YqaA with SNARE-associated domain</fullName>
    </submittedName>
</protein>
<organism evidence="3 4">
    <name type="scientific">Gemmobacter caeni</name>
    <dbReference type="NCBI Taxonomy" id="589035"/>
    <lineage>
        <taxon>Bacteria</taxon>
        <taxon>Pseudomonadati</taxon>
        <taxon>Pseudomonadota</taxon>
        <taxon>Alphaproteobacteria</taxon>
        <taxon>Rhodobacterales</taxon>
        <taxon>Paracoccaceae</taxon>
        <taxon>Gemmobacter</taxon>
    </lineage>
</organism>
<dbReference type="InterPro" id="IPR032816">
    <property type="entry name" value="VTT_dom"/>
</dbReference>
<keyword evidence="1" id="KW-0472">Membrane</keyword>
<feature type="transmembrane region" description="Helical" evidence="1">
    <location>
        <begin position="93"/>
        <end position="114"/>
    </location>
</feature>
<name>A0A2T6B636_9RHOB</name>
<dbReference type="PANTHER" id="PTHR42709">
    <property type="entry name" value="ALKALINE PHOSPHATASE LIKE PROTEIN"/>
    <property type="match status" value="1"/>
</dbReference>
<dbReference type="RefSeq" id="WP_229825217.1">
    <property type="nucleotide sequence ID" value="NZ_QBKP01000003.1"/>
</dbReference>
<gene>
    <name evidence="3" type="ORF">C8N34_10331</name>
</gene>
<evidence type="ECO:0000313" key="3">
    <source>
        <dbReference type="EMBL" id="PTX51530.1"/>
    </source>
</evidence>
<comment type="caution">
    <text evidence="3">The sequence shown here is derived from an EMBL/GenBank/DDBJ whole genome shotgun (WGS) entry which is preliminary data.</text>
</comment>
<dbReference type="PANTHER" id="PTHR42709:SF4">
    <property type="entry name" value="INNER MEMBRANE PROTEIN YQAA"/>
    <property type="match status" value="1"/>
</dbReference>
<evidence type="ECO:0000256" key="1">
    <source>
        <dbReference type="SAM" id="Phobius"/>
    </source>
</evidence>
<dbReference type="Proteomes" id="UP000244224">
    <property type="component" value="Unassembled WGS sequence"/>
</dbReference>
<feature type="transmembrane region" description="Helical" evidence="1">
    <location>
        <begin position="41"/>
        <end position="60"/>
    </location>
</feature>
<dbReference type="EMBL" id="QBKP01000003">
    <property type="protein sequence ID" value="PTX51530.1"/>
    <property type="molecule type" value="Genomic_DNA"/>
</dbReference>